<dbReference type="PANTHER" id="PTHR10736:SF65">
    <property type="entry name" value="BESTROPHIN 1, ISOFORM C-RELATED"/>
    <property type="match status" value="1"/>
</dbReference>
<evidence type="ECO:0000313" key="8">
    <source>
        <dbReference type="EMBL" id="OXA62925.1"/>
    </source>
</evidence>
<accession>A0A226EZC3</accession>
<dbReference type="Pfam" id="PF01062">
    <property type="entry name" value="Bestrophin"/>
    <property type="match status" value="1"/>
</dbReference>
<feature type="transmembrane region" description="Helical" evidence="6">
    <location>
        <begin position="37"/>
        <end position="58"/>
    </location>
</feature>
<gene>
    <name evidence="8" type="ORF">Fcan01_01231</name>
</gene>
<dbReference type="InterPro" id="IPR000615">
    <property type="entry name" value="Bestrophin"/>
</dbReference>
<comment type="function">
    <text evidence="6">Forms chloride channels.</text>
</comment>
<comment type="caution">
    <text evidence="8">The sequence shown here is derived from an EMBL/GenBank/DDBJ whole genome shotgun (WGS) entry which is preliminary data.</text>
</comment>
<feature type="compositionally biased region" description="Acidic residues" evidence="7">
    <location>
        <begin position="458"/>
        <end position="477"/>
    </location>
</feature>
<reference evidence="8 9" key="1">
    <citation type="submission" date="2015-12" db="EMBL/GenBank/DDBJ databases">
        <title>The genome of Folsomia candida.</title>
        <authorList>
            <person name="Faddeeva A."/>
            <person name="Derks M.F."/>
            <person name="Anvar Y."/>
            <person name="Smit S."/>
            <person name="Van Straalen N."/>
            <person name="Roelofs D."/>
        </authorList>
    </citation>
    <scope>NUCLEOTIDE SEQUENCE [LARGE SCALE GENOMIC DNA]</scope>
    <source>
        <strain evidence="8 9">VU population</strain>
        <tissue evidence="8">Whole body</tissue>
    </source>
</reference>
<comment type="similarity">
    <text evidence="5 6">Belongs to the anion channel-forming bestrophin (TC 1.A.46) family. Calcium-sensitive chloride channel subfamily.</text>
</comment>
<dbReference type="InterPro" id="IPR021134">
    <property type="entry name" value="Bestrophin-like"/>
</dbReference>
<keyword evidence="9" id="KW-1185">Reference proteome</keyword>
<dbReference type="STRING" id="158441.A0A226EZC3"/>
<keyword evidence="6" id="KW-0868">Chloride</keyword>
<keyword evidence="3 6" id="KW-1133">Transmembrane helix</keyword>
<dbReference type="OMA" id="GQQWTQV"/>
<keyword evidence="6" id="KW-1003">Cell membrane</keyword>
<evidence type="ECO:0000256" key="1">
    <source>
        <dbReference type="ARBA" id="ARBA00004370"/>
    </source>
</evidence>
<dbReference type="GO" id="GO:0005886">
    <property type="term" value="C:plasma membrane"/>
    <property type="evidence" value="ECO:0007669"/>
    <property type="project" value="UniProtKB-SubCell"/>
</dbReference>
<protein>
    <recommendedName>
        <fullName evidence="6">Bestrophin homolog</fullName>
    </recommendedName>
</protein>
<evidence type="ECO:0000256" key="4">
    <source>
        <dbReference type="ARBA" id="ARBA00023136"/>
    </source>
</evidence>
<keyword evidence="6" id="KW-0407">Ion channel</keyword>
<evidence type="ECO:0000256" key="7">
    <source>
        <dbReference type="SAM" id="MobiDB-lite"/>
    </source>
</evidence>
<organism evidence="8 9">
    <name type="scientific">Folsomia candida</name>
    <name type="common">Springtail</name>
    <dbReference type="NCBI Taxonomy" id="158441"/>
    <lineage>
        <taxon>Eukaryota</taxon>
        <taxon>Metazoa</taxon>
        <taxon>Ecdysozoa</taxon>
        <taxon>Arthropoda</taxon>
        <taxon>Hexapoda</taxon>
        <taxon>Collembola</taxon>
        <taxon>Entomobryomorpha</taxon>
        <taxon>Isotomoidea</taxon>
        <taxon>Isotomidae</taxon>
        <taxon>Proisotominae</taxon>
        <taxon>Folsomia</taxon>
    </lineage>
</organism>
<evidence type="ECO:0000256" key="2">
    <source>
        <dbReference type="ARBA" id="ARBA00022692"/>
    </source>
</evidence>
<feature type="region of interest" description="Disordered" evidence="7">
    <location>
        <begin position="436"/>
        <end position="502"/>
    </location>
</feature>
<dbReference type="OrthoDB" id="201595at2759"/>
<proteinExistence type="inferred from homology"/>
<keyword evidence="2 6" id="KW-0812">Transmembrane</keyword>
<keyword evidence="6" id="KW-0869">Chloride channel</keyword>
<evidence type="ECO:0000256" key="6">
    <source>
        <dbReference type="RuleBase" id="RU363126"/>
    </source>
</evidence>
<comment type="subcellular location">
    <subcellularLocation>
        <location evidence="6">Cell membrane</location>
        <topology evidence="6">Multi-pass membrane protein</topology>
    </subcellularLocation>
    <subcellularLocation>
        <location evidence="1">Membrane</location>
    </subcellularLocation>
</comment>
<dbReference type="AlphaFoldDB" id="A0A226EZC3"/>
<dbReference type="EMBL" id="LNIX01000001">
    <property type="protein sequence ID" value="OXA62925.1"/>
    <property type="molecule type" value="Genomic_DNA"/>
</dbReference>
<keyword evidence="6" id="KW-0813">Transport</keyword>
<keyword evidence="6" id="KW-0406">Ion transport</keyword>
<evidence type="ECO:0000313" key="9">
    <source>
        <dbReference type="Proteomes" id="UP000198287"/>
    </source>
</evidence>
<feature type="transmembrane region" description="Helical" evidence="6">
    <location>
        <begin position="78"/>
        <end position="101"/>
    </location>
</feature>
<evidence type="ECO:0000256" key="3">
    <source>
        <dbReference type="ARBA" id="ARBA00022989"/>
    </source>
</evidence>
<dbReference type="Proteomes" id="UP000198287">
    <property type="component" value="Unassembled WGS sequence"/>
</dbReference>
<name>A0A226EZC3_FOLCA</name>
<evidence type="ECO:0000256" key="5">
    <source>
        <dbReference type="ARBA" id="ARBA00034769"/>
    </source>
</evidence>
<dbReference type="PANTHER" id="PTHR10736">
    <property type="entry name" value="BESTROPHIN"/>
    <property type="match status" value="1"/>
</dbReference>
<sequence length="502" mass="58469">MLIKIKKRMTVQYHLESRFGRSIKHLLLRWKGSIFKLVWPDLCIFLLLYFSISCLYRFGLTRDQQKRFEKISIYCEKYGTLIPVSFVLGFYVSLVIGRWWAQYKIIPWIDTLAMWINTSIKGTEDEERLLRRTICRYACLSITQCYTLISNQCKRRFPTLDHLIAAGLLLPDEKVAYENIVAGIPKYQTHWIPLVWATTLVAQARFEGKINSDTWTKTILDEINKIKDACNLLLCFDRIRVPLVYTQVVTLAVYSYFLSCLMGRQWVHYRPAEQPEQIDGKPPTKQHGKFGVEELDLVVPVFTILQFLFYIGWLKVAESLVNPFGDDDYDFELNWMVDRHLQVSYTIVDKMHYKTPTMQKDLYWGEMVPPEMPHTVASIKGNNDPPVTSTAAVVVPHKERELVTPNLITMATIAKADIKFRKRTLMAERKKQRILAEQERQRQLQEQGQEGDVATIDMPEDEEDDDDDDDDDEEEEKQNDGENVVQVYKEENGIKLVASNAV</sequence>
<keyword evidence="4 6" id="KW-0472">Membrane</keyword>
<dbReference type="GO" id="GO:0005254">
    <property type="term" value="F:chloride channel activity"/>
    <property type="evidence" value="ECO:0007669"/>
    <property type="project" value="UniProtKB-KW"/>
</dbReference>
<dbReference type="GO" id="GO:0034707">
    <property type="term" value="C:chloride channel complex"/>
    <property type="evidence" value="ECO:0007669"/>
    <property type="project" value="UniProtKB-KW"/>
</dbReference>